<dbReference type="Pfam" id="PF10554">
    <property type="entry name" value="Phage_ASH"/>
    <property type="match status" value="1"/>
</dbReference>
<keyword evidence="1" id="KW-0812">Transmembrane</keyword>
<protein>
    <submittedName>
        <fullName evidence="2">Ash family protein</fullName>
    </submittedName>
</protein>
<keyword evidence="1" id="KW-0472">Membrane</keyword>
<name>A0A923ENW3_KLEPN</name>
<feature type="transmembrane region" description="Helical" evidence="1">
    <location>
        <begin position="36"/>
        <end position="61"/>
    </location>
</feature>
<sequence length="95" mass="10231">MLPFVVSGYSFIAVAKSTAGRGNPSNLTATPDAPCVFCVFALVHLLLAQWFHGCCSYRVMVVRRGRLRSGRYPLEPVFPPPSGLPPVSVETPVVA</sequence>
<dbReference type="Proteomes" id="UP000629923">
    <property type="component" value="Unassembled WGS sequence"/>
</dbReference>
<comment type="caution">
    <text evidence="2">The sequence shown here is derived from an EMBL/GenBank/DDBJ whole genome shotgun (WGS) entry which is preliminary data.</text>
</comment>
<reference evidence="2" key="1">
    <citation type="submission" date="2020-08" db="EMBL/GenBank/DDBJ databases">
        <title>Tigecycline and colistin resistance in Klebsiella pneumoniae.</title>
        <authorList>
            <person name="Ramesh N."/>
            <person name="Shanthini T."/>
            <person name="Prasanth M."/>
            <person name="Senthilkumar N."/>
            <person name="Meesala Krishna M."/>
            <person name="Guruswami G."/>
        </authorList>
    </citation>
    <scope>NUCLEOTIDE SEQUENCE</scope>
    <source>
        <strain evidence="2">SHM 84C</strain>
    </source>
</reference>
<evidence type="ECO:0000313" key="3">
    <source>
        <dbReference type="Proteomes" id="UP000629923"/>
    </source>
</evidence>
<evidence type="ECO:0000313" key="2">
    <source>
        <dbReference type="EMBL" id="MBC2873196.1"/>
    </source>
</evidence>
<evidence type="ECO:0000256" key="1">
    <source>
        <dbReference type="SAM" id="Phobius"/>
    </source>
</evidence>
<dbReference type="InterPro" id="IPR018880">
    <property type="entry name" value="Phage_P4_Ash"/>
</dbReference>
<dbReference type="EMBL" id="JACLQZ010000001">
    <property type="protein sequence ID" value="MBC2873196.1"/>
    <property type="molecule type" value="Genomic_DNA"/>
</dbReference>
<gene>
    <name evidence="2" type="ORF">H7U18_20225</name>
</gene>
<keyword evidence="1" id="KW-1133">Transmembrane helix</keyword>
<dbReference type="AlphaFoldDB" id="A0A923ENW3"/>
<accession>A0A923ENW3</accession>
<proteinExistence type="predicted"/>
<organism evidence="2 3">
    <name type="scientific">Klebsiella pneumoniae</name>
    <dbReference type="NCBI Taxonomy" id="573"/>
    <lineage>
        <taxon>Bacteria</taxon>
        <taxon>Pseudomonadati</taxon>
        <taxon>Pseudomonadota</taxon>
        <taxon>Gammaproteobacteria</taxon>
        <taxon>Enterobacterales</taxon>
        <taxon>Enterobacteriaceae</taxon>
        <taxon>Klebsiella/Raoultella group</taxon>
        <taxon>Klebsiella</taxon>
        <taxon>Klebsiella pneumoniae complex</taxon>
    </lineage>
</organism>